<evidence type="ECO:0000256" key="4">
    <source>
        <dbReference type="ARBA" id="ARBA00022833"/>
    </source>
</evidence>
<feature type="compositionally biased region" description="Basic and acidic residues" evidence="9">
    <location>
        <begin position="136"/>
        <end position="148"/>
    </location>
</feature>
<feature type="compositionally biased region" description="Polar residues" evidence="9">
    <location>
        <begin position="126"/>
        <end position="135"/>
    </location>
</feature>
<dbReference type="SUPFAM" id="SSF57667">
    <property type="entry name" value="beta-beta-alpha zinc fingers"/>
    <property type="match status" value="1"/>
</dbReference>
<keyword evidence="7" id="KW-0539">Nucleus</keyword>
<keyword evidence="3" id="KW-0677">Repeat</keyword>
<evidence type="ECO:0000256" key="7">
    <source>
        <dbReference type="ARBA" id="ARBA00023242"/>
    </source>
</evidence>
<feature type="domain" description="C2H2-type" evidence="10">
    <location>
        <begin position="298"/>
        <end position="321"/>
    </location>
</feature>
<keyword evidence="5" id="KW-0805">Transcription regulation</keyword>
<dbReference type="EMBL" id="JBICBT010000819">
    <property type="protein sequence ID" value="KAL3098838.1"/>
    <property type="molecule type" value="Genomic_DNA"/>
</dbReference>
<dbReference type="GO" id="GO:0008270">
    <property type="term" value="F:zinc ion binding"/>
    <property type="evidence" value="ECO:0007669"/>
    <property type="project" value="UniProtKB-KW"/>
</dbReference>
<keyword evidence="4" id="KW-0862">Zinc</keyword>
<dbReference type="InterPro" id="IPR013087">
    <property type="entry name" value="Znf_C2H2_type"/>
</dbReference>
<dbReference type="PANTHER" id="PTHR24399">
    <property type="entry name" value="ZINC FINGER AND BTB DOMAIN-CONTAINING"/>
    <property type="match status" value="1"/>
</dbReference>
<comment type="caution">
    <text evidence="11">The sequence shown here is derived from an EMBL/GenBank/DDBJ whole genome shotgun (WGS) entry which is preliminary data.</text>
</comment>
<dbReference type="PANTHER" id="PTHR24399:SF70">
    <property type="entry name" value="C2H2-TYPE DOMAIN-CONTAINING PROTEIN"/>
    <property type="match status" value="1"/>
</dbReference>
<reference evidence="11 12" key="1">
    <citation type="submission" date="2024-10" db="EMBL/GenBank/DDBJ databases">
        <authorList>
            <person name="Kim D."/>
        </authorList>
    </citation>
    <scope>NUCLEOTIDE SEQUENCE [LARGE SCALE GENOMIC DNA]</scope>
    <source>
        <strain evidence="11">BH-2024</strain>
    </source>
</reference>
<evidence type="ECO:0000313" key="12">
    <source>
        <dbReference type="Proteomes" id="UP001620626"/>
    </source>
</evidence>
<feature type="region of interest" description="Disordered" evidence="9">
    <location>
        <begin position="371"/>
        <end position="444"/>
    </location>
</feature>
<evidence type="ECO:0000256" key="8">
    <source>
        <dbReference type="PROSITE-ProRule" id="PRU00042"/>
    </source>
</evidence>
<organism evidence="11 12">
    <name type="scientific">Heterodera trifolii</name>
    <dbReference type="NCBI Taxonomy" id="157864"/>
    <lineage>
        <taxon>Eukaryota</taxon>
        <taxon>Metazoa</taxon>
        <taxon>Ecdysozoa</taxon>
        <taxon>Nematoda</taxon>
        <taxon>Chromadorea</taxon>
        <taxon>Rhabditida</taxon>
        <taxon>Tylenchina</taxon>
        <taxon>Tylenchomorpha</taxon>
        <taxon>Tylenchoidea</taxon>
        <taxon>Heteroderidae</taxon>
        <taxon>Heteroderinae</taxon>
        <taxon>Heterodera</taxon>
    </lineage>
</organism>
<dbReference type="AlphaFoldDB" id="A0ABD2K7F6"/>
<dbReference type="GO" id="GO:0005634">
    <property type="term" value="C:nucleus"/>
    <property type="evidence" value="ECO:0007669"/>
    <property type="project" value="UniProtKB-SubCell"/>
</dbReference>
<evidence type="ECO:0000256" key="3">
    <source>
        <dbReference type="ARBA" id="ARBA00022737"/>
    </source>
</evidence>
<gene>
    <name evidence="11" type="ORF">niasHT_024592</name>
</gene>
<dbReference type="PROSITE" id="PS50157">
    <property type="entry name" value="ZINC_FINGER_C2H2_2"/>
    <property type="match status" value="2"/>
</dbReference>
<keyword evidence="12" id="KW-1185">Reference proteome</keyword>
<evidence type="ECO:0000256" key="9">
    <source>
        <dbReference type="SAM" id="MobiDB-lite"/>
    </source>
</evidence>
<protein>
    <recommendedName>
        <fullName evidence="10">C2H2-type domain-containing protein</fullName>
    </recommendedName>
</protein>
<feature type="compositionally biased region" description="Low complexity" evidence="9">
    <location>
        <begin position="411"/>
        <end position="427"/>
    </location>
</feature>
<feature type="region of interest" description="Disordered" evidence="9">
    <location>
        <begin position="125"/>
        <end position="187"/>
    </location>
</feature>
<name>A0ABD2K7F6_9BILA</name>
<evidence type="ECO:0000256" key="1">
    <source>
        <dbReference type="ARBA" id="ARBA00004123"/>
    </source>
</evidence>
<feature type="region of interest" description="Disordered" evidence="9">
    <location>
        <begin position="199"/>
        <end position="224"/>
    </location>
</feature>
<feature type="domain" description="C2H2-type" evidence="10">
    <location>
        <begin position="270"/>
        <end position="297"/>
    </location>
</feature>
<evidence type="ECO:0000256" key="2">
    <source>
        <dbReference type="ARBA" id="ARBA00022723"/>
    </source>
</evidence>
<keyword evidence="2" id="KW-0479">Metal-binding</keyword>
<dbReference type="Gene3D" id="3.30.160.60">
    <property type="entry name" value="Classic Zinc Finger"/>
    <property type="match status" value="2"/>
</dbReference>
<evidence type="ECO:0000313" key="11">
    <source>
        <dbReference type="EMBL" id="KAL3098838.1"/>
    </source>
</evidence>
<feature type="compositionally biased region" description="Polar residues" evidence="9">
    <location>
        <begin position="389"/>
        <end position="404"/>
    </location>
</feature>
<keyword evidence="6" id="KW-0804">Transcription</keyword>
<sequence>MSSDNNGLLHLLNSQFASATAFNSFFHNSIPATNLVAQNGLPSVVVPPSVPNIVPMPNSSNSSSSAALLHLQLLDLLVKAQQIATAKASGQIGQTLQQQNANEMRQNWTLPPTAAAAASFEHILPKQQQHSSHPSPTDDKSNGGDEQKNMLFSSSSTSSSSSSSTSFSSSSVSSTDGPSPAANCAAAAPTNRQNLTAALAHPSAGQNPSRRRRRPVANMDNTLDGLVAKRAEQMPTPMKRRYQSETEAIELPDDEQETKRMETDPDVCTRMCSVCGYQGKWVSEMIRHKRVHTAERPFKCKYCNRTSKWKADLIRHVAKTHGIRVVSKYSRTKAFELGKTFTDADAIDEHDHHDDQKLMISISEDELINNSNGNAIIDDTEEDEDGTISLSANSENGTTNSAPSMLTVDENNNNSSRSRRASSNCSSSGGGGQRKEKNGDSLNSMARKAQRLSNFVRCYTQQQQQLLHNADQIAVPSKSLDSLPNLNTMPSANANSINGGIVIGGQAKREDHVPAQQAEGARSAAVVPMMPTMPRPQLADHSSASLKDINNNCSTRSSSSTAASQCSPLIMAQLLNGIRHHQHLLLIQQQLHHQQHSAQSAASCAFGATPIWPAGEQQQK</sequence>
<dbReference type="InterPro" id="IPR036236">
    <property type="entry name" value="Znf_C2H2_sf"/>
</dbReference>
<comment type="subcellular location">
    <subcellularLocation>
        <location evidence="1">Nucleus</location>
    </subcellularLocation>
</comment>
<accession>A0ABD2K7F6</accession>
<evidence type="ECO:0000259" key="10">
    <source>
        <dbReference type="PROSITE" id="PS50157"/>
    </source>
</evidence>
<evidence type="ECO:0000256" key="6">
    <source>
        <dbReference type="ARBA" id="ARBA00023163"/>
    </source>
</evidence>
<evidence type="ECO:0000256" key="5">
    <source>
        <dbReference type="ARBA" id="ARBA00023015"/>
    </source>
</evidence>
<feature type="compositionally biased region" description="Low complexity" evidence="9">
    <location>
        <begin position="153"/>
        <end position="187"/>
    </location>
</feature>
<dbReference type="Proteomes" id="UP001620626">
    <property type="component" value="Unassembled WGS sequence"/>
</dbReference>
<keyword evidence="8" id="KW-0863">Zinc-finger</keyword>
<proteinExistence type="predicted"/>
<dbReference type="SMART" id="SM00355">
    <property type="entry name" value="ZnF_C2H2"/>
    <property type="match status" value="2"/>
</dbReference>